<feature type="domain" description="Cytochrome c" evidence="6">
    <location>
        <begin position="40"/>
        <end position="162"/>
    </location>
</feature>
<dbReference type="PANTHER" id="PTHR35008:SF8">
    <property type="entry name" value="ALCOHOL DEHYDROGENASE CYTOCHROME C SUBUNIT"/>
    <property type="match status" value="1"/>
</dbReference>
<proteinExistence type="predicted"/>
<keyword evidence="8" id="KW-1185">Reference proteome</keyword>
<dbReference type="Gene3D" id="1.10.760.10">
    <property type="entry name" value="Cytochrome c-like domain"/>
    <property type="match status" value="2"/>
</dbReference>
<dbReference type="GO" id="GO:0020037">
    <property type="term" value="F:heme binding"/>
    <property type="evidence" value="ECO:0007669"/>
    <property type="project" value="InterPro"/>
</dbReference>
<evidence type="ECO:0000256" key="2">
    <source>
        <dbReference type="ARBA" id="ARBA00022723"/>
    </source>
</evidence>
<feature type="region of interest" description="Disordered" evidence="5">
    <location>
        <begin position="240"/>
        <end position="260"/>
    </location>
</feature>
<dbReference type="PROSITE" id="PS51007">
    <property type="entry name" value="CYTC"/>
    <property type="match status" value="2"/>
</dbReference>
<dbReference type="OrthoDB" id="9811281at2"/>
<name>A0A0H1R6E8_9HYPH</name>
<dbReference type="InterPro" id="IPR051459">
    <property type="entry name" value="Cytochrome_c-type_DH"/>
</dbReference>
<protein>
    <submittedName>
        <fullName evidence="7">Alkylated DNA repair protein</fullName>
    </submittedName>
</protein>
<evidence type="ECO:0000256" key="3">
    <source>
        <dbReference type="ARBA" id="ARBA00023004"/>
    </source>
</evidence>
<dbReference type="RefSeq" id="WP_047191975.1">
    <property type="nucleotide sequence ID" value="NZ_LCYG01000087.1"/>
</dbReference>
<evidence type="ECO:0000259" key="6">
    <source>
        <dbReference type="PROSITE" id="PS51007"/>
    </source>
</evidence>
<dbReference type="InterPro" id="IPR009056">
    <property type="entry name" value="Cyt_c-like_dom"/>
</dbReference>
<organism evidence="7 8">
    <name type="scientific">Microvirga vignae</name>
    <dbReference type="NCBI Taxonomy" id="1225564"/>
    <lineage>
        <taxon>Bacteria</taxon>
        <taxon>Pseudomonadati</taxon>
        <taxon>Pseudomonadota</taxon>
        <taxon>Alphaproteobacteria</taxon>
        <taxon>Hyphomicrobiales</taxon>
        <taxon>Methylobacteriaceae</taxon>
        <taxon>Microvirga</taxon>
    </lineage>
</organism>
<dbReference type="AlphaFoldDB" id="A0A0H1R6E8"/>
<gene>
    <name evidence="7" type="ORF">AA309_26240</name>
</gene>
<feature type="domain" description="Cytochrome c" evidence="6">
    <location>
        <begin position="204"/>
        <end position="313"/>
    </location>
</feature>
<dbReference type="STRING" id="1225564.AA309_26240"/>
<dbReference type="Proteomes" id="UP000035489">
    <property type="component" value="Unassembled WGS sequence"/>
</dbReference>
<evidence type="ECO:0000313" key="8">
    <source>
        <dbReference type="Proteomes" id="UP000035489"/>
    </source>
</evidence>
<accession>A0A0H1R6E8</accession>
<evidence type="ECO:0000256" key="1">
    <source>
        <dbReference type="ARBA" id="ARBA00022617"/>
    </source>
</evidence>
<evidence type="ECO:0000313" key="7">
    <source>
        <dbReference type="EMBL" id="KLK90366.1"/>
    </source>
</evidence>
<reference evidence="7 8" key="1">
    <citation type="submission" date="2015-05" db="EMBL/GenBank/DDBJ databases">
        <title>Draft genome sequence of Microvirga vignae strain BR3299, a novel nitrogen fixing bacteria isolated from Brazil semi-aired region.</title>
        <authorList>
            <person name="Zilli J.E."/>
            <person name="Passos S.R."/>
            <person name="Leite J."/>
            <person name="Baldani J.I."/>
            <person name="Xavier G.R."/>
            <person name="Rumjaneck N.G."/>
            <person name="Simoes-Araujo J.L."/>
        </authorList>
    </citation>
    <scope>NUCLEOTIDE SEQUENCE [LARGE SCALE GENOMIC DNA]</scope>
    <source>
        <strain evidence="7 8">BR3299</strain>
    </source>
</reference>
<dbReference type="PANTHER" id="PTHR35008">
    <property type="entry name" value="BLL4482 PROTEIN-RELATED"/>
    <property type="match status" value="1"/>
</dbReference>
<sequence>MKRILVGLVIVAAVAGAAFWYLTDPSRQMANLGPMPTKQPDLENGRIMFFAGGCTSCHATPNQDDKLRLGGGYALKSPFGTFYVPNISPHKTDGIGSWTLEQFIAAMQYGIIPKVQAANLATNEPRHTTCCDNAYPAFPYTSYQRMRREDLADLFAFMQTLPPVEGKAPDHDLPFPFNIRRGVGLWKLAFLDGHPFTTDASKPESWNRGAYLVNGPGHCVECHSERNFAGAIIDDRRFAGGPDPEGRGSVPNITPSPSGIGGWTEDDLVTLLTTGETPNFDTVGGPMGSVVRNTAQLPEADRKAIAEYLLSLPPKQGYVAPKP</sequence>
<dbReference type="SUPFAM" id="SSF46626">
    <property type="entry name" value="Cytochrome c"/>
    <property type="match status" value="2"/>
</dbReference>
<dbReference type="PATRIC" id="fig|1225564.3.peg.6832"/>
<keyword evidence="2 4" id="KW-0479">Metal-binding</keyword>
<dbReference type="GO" id="GO:0009055">
    <property type="term" value="F:electron transfer activity"/>
    <property type="evidence" value="ECO:0007669"/>
    <property type="project" value="InterPro"/>
</dbReference>
<keyword evidence="3 4" id="KW-0408">Iron</keyword>
<dbReference type="Pfam" id="PF00034">
    <property type="entry name" value="Cytochrom_C"/>
    <property type="match status" value="1"/>
</dbReference>
<dbReference type="InterPro" id="IPR036909">
    <property type="entry name" value="Cyt_c-like_dom_sf"/>
</dbReference>
<dbReference type="GO" id="GO:0046872">
    <property type="term" value="F:metal ion binding"/>
    <property type="evidence" value="ECO:0007669"/>
    <property type="project" value="UniProtKB-KW"/>
</dbReference>
<keyword evidence="1 4" id="KW-0349">Heme</keyword>
<dbReference type="EMBL" id="LCYG01000087">
    <property type="protein sequence ID" value="KLK90366.1"/>
    <property type="molecule type" value="Genomic_DNA"/>
</dbReference>
<comment type="caution">
    <text evidence="7">The sequence shown here is derived from an EMBL/GenBank/DDBJ whole genome shotgun (WGS) entry which is preliminary data.</text>
</comment>
<evidence type="ECO:0000256" key="4">
    <source>
        <dbReference type="PROSITE-ProRule" id="PRU00433"/>
    </source>
</evidence>
<evidence type="ECO:0000256" key="5">
    <source>
        <dbReference type="SAM" id="MobiDB-lite"/>
    </source>
</evidence>